<organism evidence="3 4">
    <name type="scientific">Apiospora aurea</name>
    <dbReference type="NCBI Taxonomy" id="335848"/>
    <lineage>
        <taxon>Eukaryota</taxon>
        <taxon>Fungi</taxon>
        <taxon>Dikarya</taxon>
        <taxon>Ascomycota</taxon>
        <taxon>Pezizomycotina</taxon>
        <taxon>Sordariomycetes</taxon>
        <taxon>Xylariomycetidae</taxon>
        <taxon>Amphisphaeriales</taxon>
        <taxon>Apiosporaceae</taxon>
        <taxon>Apiospora</taxon>
    </lineage>
</organism>
<dbReference type="InterPro" id="IPR010730">
    <property type="entry name" value="HET"/>
</dbReference>
<evidence type="ECO:0000256" key="1">
    <source>
        <dbReference type="SAM" id="MobiDB-lite"/>
    </source>
</evidence>
<evidence type="ECO:0000259" key="2">
    <source>
        <dbReference type="Pfam" id="PF06985"/>
    </source>
</evidence>
<proteinExistence type="predicted"/>
<evidence type="ECO:0000313" key="4">
    <source>
        <dbReference type="Proteomes" id="UP001391051"/>
    </source>
</evidence>
<gene>
    <name evidence="3" type="ORF">PG986_014807</name>
</gene>
<dbReference type="GeneID" id="92084091"/>
<reference evidence="3 4" key="1">
    <citation type="submission" date="2023-01" db="EMBL/GenBank/DDBJ databases">
        <title>Analysis of 21 Apiospora genomes using comparative genomics revels a genus with tremendous synthesis potential of carbohydrate active enzymes and secondary metabolites.</title>
        <authorList>
            <person name="Sorensen T."/>
        </authorList>
    </citation>
    <scope>NUCLEOTIDE SEQUENCE [LARGE SCALE GENOMIC DNA]</scope>
    <source>
        <strain evidence="3 4">CBS 24483</strain>
    </source>
</reference>
<dbReference type="PANTHER" id="PTHR33112">
    <property type="entry name" value="DOMAIN PROTEIN, PUTATIVE-RELATED"/>
    <property type="match status" value="1"/>
</dbReference>
<feature type="domain" description="Heterokaryon incompatibility" evidence="2">
    <location>
        <begin position="143"/>
        <end position="293"/>
    </location>
</feature>
<feature type="compositionally biased region" description="Basic and acidic residues" evidence="1">
    <location>
        <begin position="610"/>
        <end position="619"/>
    </location>
</feature>
<dbReference type="PANTHER" id="PTHR33112:SF10">
    <property type="entry name" value="TOL"/>
    <property type="match status" value="1"/>
</dbReference>
<name>A0ABR1PU24_9PEZI</name>
<keyword evidence="4" id="KW-1185">Reference proteome</keyword>
<evidence type="ECO:0000313" key="3">
    <source>
        <dbReference type="EMBL" id="KAK7937939.1"/>
    </source>
</evidence>
<dbReference type="Pfam" id="PF06985">
    <property type="entry name" value="HET"/>
    <property type="match status" value="1"/>
</dbReference>
<dbReference type="Proteomes" id="UP001391051">
    <property type="component" value="Unassembled WGS sequence"/>
</dbReference>
<dbReference type="RefSeq" id="XP_066693267.1">
    <property type="nucleotide sequence ID" value="XM_066851029.1"/>
</dbReference>
<accession>A0ABR1PU24</accession>
<feature type="region of interest" description="Disordered" evidence="1">
    <location>
        <begin position="605"/>
        <end position="625"/>
    </location>
</feature>
<protein>
    <submittedName>
        <fullName evidence="3">HET-domain-containing protein</fullName>
    </submittedName>
</protein>
<sequence>METSLATLAKERNDGRVIKEAGDGRGVLLLFRVMMVANGSFHIITWNPRYGSLGDQFALKMPFSVDWIAESLREGPEKLGSYTGGPATWDYVKDRLGNCANTHSECQDSDPWVPTRLLEVTTEGSATRLRVVLTETWTEKKRYVSLSHQWGNNPTTLTLTKTTYDLYRDRIPTDELPRKYTDAIQAAQQLGVRYLWIDSLCIIQDDEKDWAAESAQMHRVYRHGFCNLSAASSSSAKEGLFYDRDATWLRPHVIILGNSNMHPAVVTQPGRDTEWHSRLDKEPLYSRAWVCQERLLSTRNVSYARHLVYFECAKEMSSELSRDSKGEHGAQATSFRSRRNTYGEQPLSLRTLGEHPSPHDAWKTIVEYYSGCDLTYPTDKLVAISGVARVFRERFQSSRYLAGLWSDNLLEGLAWQRSSAYPERPRGGRYADYLAPSWSWVSMNAQVDYKQFRYGGYEYQPLADIEEVNTVPYVRTDPFGRVRSGSLRLRCYAIPLQLDYDEFRMRTTLTGREFELQMAHAAEIFVPKQHLSLGRVDCKLDDNNRDSRDHKGVQVATGARYYLVPLLTQLKPDVTTRFLVLEPLTPAWGLFRRVGLLHLSPRSNPVFSTPRDRHSDGKSNSDVGSDIPSVCQEGLTLGLPLEHCRVLARMIRASEEVEVPALERTADGRCLITII</sequence>
<comment type="caution">
    <text evidence="3">The sequence shown here is derived from an EMBL/GenBank/DDBJ whole genome shotgun (WGS) entry which is preliminary data.</text>
</comment>
<dbReference type="EMBL" id="JAQQWE010000010">
    <property type="protein sequence ID" value="KAK7937939.1"/>
    <property type="molecule type" value="Genomic_DNA"/>
</dbReference>